<name>A0ABX5Q8U2_9BACL</name>
<dbReference type="Proteomes" id="UP000285882">
    <property type="component" value="Chromosome"/>
</dbReference>
<protein>
    <submittedName>
        <fullName evidence="1">Uncharacterized protein</fullName>
    </submittedName>
</protein>
<sequence>MELHSPKLMGVQFFLQNKKAHDFASSSKQSVLAEKQSRSTLAPAAASEQLVCRSSISLMNESRI</sequence>
<accession>A0ABX5Q8U2</accession>
<organism evidence="1 2">
    <name type="scientific">Sporolactobacillus terrae</name>
    <dbReference type="NCBI Taxonomy" id="269673"/>
    <lineage>
        <taxon>Bacteria</taxon>
        <taxon>Bacillati</taxon>
        <taxon>Bacillota</taxon>
        <taxon>Bacilli</taxon>
        <taxon>Bacillales</taxon>
        <taxon>Sporolactobacillaceae</taxon>
        <taxon>Sporolactobacillus</taxon>
    </lineage>
</organism>
<proteinExistence type="predicted"/>
<keyword evidence="2" id="KW-1185">Reference proteome</keyword>
<evidence type="ECO:0000313" key="2">
    <source>
        <dbReference type="Proteomes" id="UP000285882"/>
    </source>
</evidence>
<reference evidence="1 2" key="1">
    <citation type="submission" date="2018-01" db="EMBL/GenBank/DDBJ databases">
        <title>Complete genome sequencing of Sporolactobacillus terrae DLG3.</title>
        <authorList>
            <person name="Nam Y.-D."/>
            <person name="Kang J."/>
            <person name="Chung W.-H."/>
        </authorList>
    </citation>
    <scope>NUCLEOTIDE SEQUENCE [LARGE SCALE GENOMIC DNA]</scope>
    <source>
        <strain evidence="1 2">DLG3</strain>
    </source>
</reference>
<evidence type="ECO:0000313" key="1">
    <source>
        <dbReference type="EMBL" id="QAA23057.1"/>
    </source>
</evidence>
<dbReference type="EMBL" id="CP025688">
    <property type="protein sequence ID" value="QAA23057.1"/>
    <property type="molecule type" value="Genomic_DNA"/>
</dbReference>
<gene>
    <name evidence="1" type="ORF">C0674_10690</name>
</gene>